<name>A0A5B7I355_PORTR</name>
<feature type="compositionally biased region" description="Basic and acidic residues" evidence="1">
    <location>
        <begin position="108"/>
        <end position="121"/>
    </location>
</feature>
<reference evidence="2 3" key="1">
    <citation type="submission" date="2019-05" db="EMBL/GenBank/DDBJ databases">
        <title>Another draft genome of Portunus trituberculatus and its Hox gene families provides insights of decapod evolution.</title>
        <authorList>
            <person name="Jeong J.-H."/>
            <person name="Song I."/>
            <person name="Kim S."/>
            <person name="Choi T."/>
            <person name="Kim D."/>
            <person name="Ryu S."/>
            <person name="Kim W."/>
        </authorList>
    </citation>
    <scope>NUCLEOTIDE SEQUENCE [LARGE SCALE GENOMIC DNA]</scope>
    <source>
        <tissue evidence="2">Muscle</tissue>
    </source>
</reference>
<organism evidence="2 3">
    <name type="scientific">Portunus trituberculatus</name>
    <name type="common">Swimming crab</name>
    <name type="synonym">Neptunus trituberculatus</name>
    <dbReference type="NCBI Taxonomy" id="210409"/>
    <lineage>
        <taxon>Eukaryota</taxon>
        <taxon>Metazoa</taxon>
        <taxon>Ecdysozoa</taxon>
        <taxon>Arthropoda</taxon>
        <taxon>Crustacea</taxon>
        <taxon>Multicrustacea</taxon>
        <taxon>Malacostraca</taxon>
        <taxon>Eumalacostraca</taxon>
        <taxon>Eucarida</taxon>
        <taxon>Decapoda</taxon>
        <taxon>Pleocyemata</taxon>
        <taxon>Brachyura</taxon>
        <taxon>Eubrachyura</taxon>
        <taxon>Portunoidea</taxon>
        <taxon>Portunidae</taxon>
        <taxon>Portuninae</taxon>
        <taxon>Portunus</taxon>
    </lineage>
</organism>
<keyword evidence="3" id="KW-1185">Reference proteome</keyword>
<feature type="compositionally biased region" description="Polar residues" evidence="1">
    <location>
        <begin position="16"/>
        <end position="25"/>
    </location>
</feature>
<dbReference type="EMBL" id="VSRR010047800">
    <property type="protein sequence ID" value="MPC78182.1"/>
    <property type="molecule type" value="Genomic_DNA"/>
</dbReference>
<sequence length="121" mass="13377">MGSDVFDSPPPPSVRITLQDSGPGFSSQYKLSGFPSLWRGQQLPSSPLSRCRNVPSRGRSPPPPHTPSQSVCGFTWLTFGFLRQTQRRRVTRVQPLHQTPAFRANPGGEHDGRTEAHPDLC</sequence>
<dbReference type="AlphaFoldDB" id="A0A5B7I355"/>
<feature type="region of interest" description="Disordered" evidence="1">
    <location>
        <begin position="39"/>
        <end position="69"/>
    </location>
</feature>
<protein>
    <submittedName>
        <fullName evidence="2">Uncharacterized protein</fullName>
    </submittedName>
</protein>
<comment type="caution">
    <text evidence="2">The sequence shown here is derived from an EMBL/GenBank/DDBJ whole genome shotgun (WGS) entry which is preliminary data.</text>
</comment>
<feature type="region of interest" description="Disordered" evidence="1">
    <location>
        <begin position="90"/>
        <end position="121"/>
    </location>
</feature>
<evidence type="ECO:0000313" key="2">
    <source>
        <dbReference type="EMBL" id="MPC78182.1"/>
    </source>
</evidence>
<proteinExistence type="predicted"/>
<accession>A0A5B7I355</accession>
<feature type="region of interest" description="Disordered" evidence="1">
    <location>
        <begin position="1"/>
        <end position="25"/>
    </location>
</feature>
<evidence type="ECO:0000256" key="1">
    <source>
        <dbReference type="SAM" id="MobiDB-lite"/>
    </source>
</evidence>
<gene>
    <name evidence="2" type="ORF">E2C01_072664</name>
</gene>
<evidence type="ECO:0000313" key="3">
    <source>
        <dbReference type="Proteomes" id="UP000324222"/>
    </source>
</evidence>
<dbReference type="Proteomes" id="UP000324222">
    <property type="component" value="Unassembled WGS sequence"/>
</dbReference>